<feature type="signal peptide" evidence="1">
    <location>
        <begin position="1"/>
        <end position="26"/>
    </location>
</feature>
<protein>
    <submittedName>
        <fullName evidence="2">Type II secretion system protein</fullName>
    </submittedName>
</protein>
<dbReference type="SUPFAM" id="SSF54523">
    <property type="entry name" value="Pili subunits"/>
    <property type="match status" value="1"/>
</dbReference>
<keyword evidence="3" id="KW-1185">Reference proteome</keyword>
<evidence type="ECO:0000256" key="1">
    <source>
        <dbReference type="SAM" id="SignalP"/>
    </source>
</evidence>
<feature type="chain" id="PRO_5045110089" evidence="1">
    <location>
        <begin position="27"/>
        <end position="156"/>
    </location>
</feature>
<evidence type="ECO:0000313" key="2">
    <source>
        <dbReference type="EMBL" id="UFP94376.1"/>
    </source>
</evidence>
<organism evidence="2 3">
    <name type="scientific">Gloeobacter morelensis MG652769</name>
    <dbReference type="NCBI Taxonomy" id="2781736"/>
    <lineage>
        <taxon>Bacteria</taxon>
        <taxon>Bacillati</taxon>
        <taxon>Cyanobacteriota</taxon>
        <taxon>Cyanophyceae</taxon>
        <taxon>Gloeobacterales</taxon>
        <taxon>Gloeobacteraceae</taxon>
        <taxon>Gloeobacter</taxon>
        <taxon>Gloeobacter morelensis</taxon>
    </lineage>
</organism>
<dbReference type="InterPro" id="IPR012902">
    <property type="entry name" value="N_methyl_site"/>
</dbReference>
<dbReference type="Pfam" id="PF07963">
    <property type="entry name" value="N_methyl"/>
    <property type="match status" value="1"/>
</dbReference>
<name>A0ABY3PL37_9CYAN</name>
<keyword evidence="1" id="KW-0732">Signal</keyword>
<dbReference type="Proteomes" id="UP001054846">
    <property type="component" value="Chromosome"/>
</dbReference>
<dbReference type="RefSeq" id="WP_230841433.1">
    <property type="nucleotide sequence ID" value="NZ_CP063845.1"/>
</dbReference>
<reference evidence="2 3" key="1">
    <citation type="journal article" date="2021" name="Genome Biol. Evol.">
        <title>Complete Genome Sequencing of a Novel Gloeobacter Species from a Waterfall Cave in Mexico.</title>
        <authorList>
            <person name="Saw J.H."/>
            <person name="Cardona T."/>
            <person name="Montejano G."/>
        </authorList>
    </citation>
    <scope>NUCLEOTIDE SEQUENCE [LARGE SCALE GENOMIC DNA]</scope>
    <source>
        <strain evidence="2">MG652769</strain>
    </source>
</reference>
<evidence type="ECO:0000313" key="3">
    <source>
        <dbReference type="Proteomes" id="UP001054846"/>
    </source>
</evidence>
<sequence>MRSSHGFTLFEMVIALAALSILGAVAATTTVGVIRDANVEATAQGVELLAHWRSQVATFNRSGTITCWNQADLAVDCTGDGTPETVPVPGVLNEGKAMFWPVIKAPWVYVCDPGRYPDHFRRVSMVVGRCEPGWSYPLGSDMGVFVRDFPEMRIPQ</sequence>
<proteinExistence type="predicted"/>
<accession>A0ABY3PL37</accession>
<gene>
    <name evidence="2" type="ORF">ISF26_21970</name>
</gene>
<dbReference type="NCBIfam" id="TIGR02532">
    <property type="entry name" value="IV_pilin_GFxxxE"/>
    <property type="match status" value="1"/>
</dbReference>
<dbReference type="EMBL" id="CP063845">
    <property type="protein sequence ID" value="UFP94376.1"/>
    <property type="molecule type" value="Genomic_DNA"/>
</dbReference>
<dbReference type="InterPro" id="IPR045584">
    <property type="entry name" value="Pilin-like"/>
</dbReference>